<dbReference type="Proteomes" id="UP000289411">
    <property type="component" value="Unassembled WGS sequence"/>
</dbReference>
<feature type="transmembrane region" description="Helical" evidence="6">
    <location>
        <begin position="267"/>
        <end position="291"/>
    </location>
</feature>
<reference evidence="7 8" key="2">
    <citation type="submission" date="2019-02" db="EMBL/GenBank/DDBJ databases">
        <title>'Lichenibacterium ramalinii' gen. nov. sp. nov., 'Lichenibacterium minor' gen. nov. sp. nov.</title>
        <authorList>
            <person name="Pankratov T."/>
        </authorList>
    </citation>
    <scope>NUCLEOTIDE SEQUENCE [LARGE SCALE GENOMIC DNA]</scope>
    <source>
        <strain evidence="7 8">RmlP001</strain>
    </source>
</reference>
<dbReference type="GO" id="GO:0042910">
    <property type="term" value="F:xenobiotic transmembrane transporter activity"/>
    <property type="evidence" value="ECO:0007669"/>
    <property type="project" value="InterPro"/>
</dbReference>
<feature type="transmembrane region" description="Helical" evidence="6">
    <location>
        <begin position="137"/>
        <end position="157"/>
    </location>
</feature>
<evidence type="ECO:0000256" key="5">
    <source>
        <dbReference type="ARBA" id="ARBA00023136"/>
    </source>
</evidence>
<keyword evidence="3 6" id="KW-0812">Transmembrane</keyword>
<gene>
    <name evidence="7" type="ORF">D3272_00775</name>
</gene>
<dbReference type="OrthoDB" id="9789527at2"/>
<keyword evidence="5 6" id="KW-0472">Membrane</keyword>
<feature type="transmembrane region" description="Helical" evidence="6">
    <location>
        <begin position="169"/>
        <end position="188"/>
    </location>
</feature>
<proteinExistence type="inferred from homology"/>
<accession>A0A4Q2RLH6</accession>
<protein>
    <submittedName>
        <fullName evidence="7">MATE family efflux transporter</fullName>
    </submittedName>
</protein>
<reference evidence="7 8" key="1">
    <citation type="submission" date="2018-09" db="EMBL/GenBank/DDBJ databases">
        <authorList>
            <person name="Grouzdev D.S."/>
            <person name="Krutkina M.S."/>
        </authorList>
    </citation>
    <scope>NUCLEOTIDE SEQUENCE [LARGE SCALE GENOMIC DNA]</scope>
    <source>
        <strain evidence="7 8">RmlP001</strain>
    </source>
</reference>
<dbReference type="GO" id="GO:0015297">
    <property type="term" value="F:antiporter activity"/>
    <property type="evidence" value="ECO:0007669"/>
    <property type="project" value="InterPro"/>
</dbReference>
<dbReference type="EMBL" id="QYBC01000001">
    <property type="protein sequence ID" value="RYB07701.1"/>
    <property type="molecule type" value="Genomic_DNA"/>
</dbReference>
<evidence type="ECO:0000256" key="3">
    <source>
        <dbReference type="ARBA" id="ARBA00022692"/>
    </source>
</evidence>
<feature type="transmembrane region" description="Helical" evidence="6">
    <location>
        <begin position="95"/>
        <end position="117"/>
    </location>
</feature>
<feature type="transmembrane region" description="Helical" evidence="6">
    <location>
        <begin position="194"/>
        <end position="215"/>
    </location>
</feature>
<sequence length="448" mass="46759">MTETRRAVVTHAAVIRLALPMTLAHMSTPLLGFVDAAVIGRLGQPALLGAIAAAAVIFDFVFWALGFLRLGTAGLTAQAVGAGDRDAERATLLRALLLALALAALVVLLQKPIAWVAFAALDATPAVTGAARAYYDIRIWSAPFALVNYVVLGAVIGRGRTDIGLGLQVLINLVNMALNVGLVALAGLGVRGSALGTLTAEALGAAAGLAVLWRLEGRFAVDWRRLADRAALRHMVGVNRDIMIRSASLIFAFAFFTAQGARGGDVVLAANAVLMNLFLVSAFFLDGFATAAEQMCGQSVGARDAAGFRRAVVLAGFWCLVFSAGVSLLAFVGGGSFIDTVSTSEAVREAARGSLGFAALTPICGAMAFAFDGVFIGATWTRAMRDLMLVSLAVYLGLFFALRPFGNAGLWMALLGFLLVRGALQGWRFPALERATFAPGTADGPDRP</sequence>
<evidence type="ECO:0000313" key="7">
    <source>
        <dbReference type="EMBL" id="RYB07701.1"/>
    </source>
</evidence>
<keyword evidence="8" id="KW-1185">Reference proteome</keyword>
<feature type="transmembrane region" description="Helical" evidence="6">
    <location>
        <begin position="312"/>
        <end position="338"/>
    </location>
</feature>
<dbReference type="NCBIfam" id="TIGR00797">
    <property type="entry name" value="matE"/>
    <property type="match status" value="1"/>
</dbReference>
<dbReference type="InterPro" id="IPR002528">
    <property type="entry name" value="MATE_fam"/>
</dbReference>
<name>A0A4Q2RLH6_9HYPH</name>
<dbReference type="CDD" id="cd13136">
    <property type="entry name" value="MATE_DinF_like"/>
    <property type="match status" value="1"/>
</dbReference>
<dbReference type="GO" id="GO:0005886">
    <property type="term" value="C:plasma membrane"/>
    <property type="evidence" value="ECO:0007669"/>
    <property type="project" value="TreeGrafter"/>
</dbReference>
<feature type="transmembrane region" description="Helical" evidence="6">
    <location>
        <begin position="46"/>
        <end position="68"/>
    </location>
</feature>
<feature type="transmembrane region" description="Helical" evidence="6">
    <location>
        <begin position="383"/>
        <end position="402"/>
    </location>
</feature>
<dbReference type="Pfam" id="PF01554">
    <property type="entry name" value="MatE"/>
    <property type="match status" value="2"/>
</dbReference>
<organism evidence="7 8">
    <name type="scientific">Lichenibacterium ramalinae</name>
    <dbReference type="NCBI Taxonomy" id="2316527"/>
    <lineage>
        <taxon>Bacteria</taxon>
        <taxon>Pseudomonadati</taxon>
        <taxon>Pseudomonadota</taxon>
        <taxon>Alphaproteobacteria</taxon>
        <taxon>Hyphomicrobiales</taxon>
        <taxon>Lichenihabitantaceae</taxon>
        <taxon>Lichenibacterium</taxon>
    </lineage>
</organism>
<evidence type="ECO:0000256" key="1">
    <source>
        <dbReference type="ARBA" id="ARBA00004141"/>
    </source>
</evidence>
<comment type="caution">
    <text evidence="7">The sequence shown here is derived from an EMBL/GenBank/DDBJ whole genome shotgun (WGS) entry which is preliminary data.</text>
</comment>
<evidence type="ECO:0000256" key="4">
    <source>
        <dbReference type="ARBA" id="ARBA00022989"/>
    </source>
</evidence>
<comment type="subcellular location">
    <subcellularLocation>
        <location evidence="1">Membrane</location>
        <topology evidence="1">Multi-pass membrane protein</topology>
    </subcellularLocation>
</comment>
<evidence type="ECO:0000256" key="2">
    <source>
        <dbReference type="ARBA" id="ARBA00010199"/>
    </source>
</evidence>
<dbReference type="InterPro" id="IPR044644">
    <property type="entry name" value="DinF-like"/>
</dbReference>
<feature type="transmembrane region" description="Helical" evidence="6">
    <location>
        <begin position="350"/>
        <end position="371"/>
    </location>
</feature>
<feature type="transmembrane region" description="Helical" evidence="6">
    <location>
        <begin position="242"/>
        <end position="261"/>
    </location>
</feature>
<evidence type="ECO:0000256" key="6">
    <source>
        <dbReference type="SAM" id="Phobius"/>
    </source>
</evidence>
<evidence type="ECO:0000313" key="8">
    <source>
        <dbReference type="Proteomes" id="UP000289411"/>
    </source>
</evidence>
<keyword evidence="4 6" id="KW-1133">Transmembrane helix</keyword>
<dbReference type="PANTHER" id="PTHR42893:SF46">
    <property type="entry name" value="PROTEIN DETOXIFICATION 44, CHLOROPLASTIC"/>
    <property type="match status" value="1"/>
</dbReference>
<comment type="similarity">
    <text evidence="2">Belongs to the multi antimicrobial extrusion (MATE) (TC 2.A.66.1) family.</text>
</comment>
<dbReference type="RefSeq" id="WP_129217171.1">
    <property type="nucleotide sequence ID" value="NZ_QYBC01000001.1"/>
</dbReference>
<dbReference type="AlphaFoldDB" id="A0A4Q2RLH6"/>
<dbReference type="PANTHER" id="PTHR42893">
    <property type="entry name" value="PROTEIN DETOXIFICATION 44, CHLOROPLASTIC-RELATED"/>
    <property type="match status" value="1"/>
</dbReference>